<accession>A0A9D2H4L4</accession>
<dbReference type="GO" id="GO:0005886">
    <property type="term" value="C:plasma membrane"/>
    <property type="evidence" value="ECO:0007669"/>
    <property type="project" value="UniProtKB-SubCell"/>
</dbReference>
<evidence type="ECO:0000256" key="5">
    <source>
        <dbReference type="ARBA" id="ARBA00023136"/>
    </source>
</evidence>
<comment type="similarity">
    <text evidence="6">Belongs to the ThrE exporter (TC 2.A.79) family.</text>
</comment>
<dbReference type="Pfam" id="PF06738">
    <property type="entry name" value="ThrE"/>
    <property type="match status" value="1"/>
</dbReference>
<dbReference type="InterPro" id="IPR010619">
    <property type="entry name" value="ThrE-like_N"/>
</dbReference>
<keyword evidence="2" id="KW-1003">Cell membrane</keyword>
<dbReference type="EMBL" id="DXAM01000090">
    <property type="protein sequence ID" value="HJA04483.1"/>
    <property type="molecule type" value="Genomic_DNA"/>
</dbReference>
<feature type="transmembrane region" description="Helical" evidence="7">
    <location>
        <begin position="311"/>
        <end position="329"/>
    </location>
</feature>
<feature type="transmembrane region" description="Helical" evidence="7">
    <location>
        <begin position="271"/>
        <end position="291"/>
    </location>
</feature>
<feature type="domain" description="Threonine/serine exporter-like N-terminal" evidence="8">
    <location>
        <begin position="44"/>
        <end position="291"/>
    </location>
</feature>
<evidence type="ECO:0000259" key="8">
    <source>
        <dbReference type="Pfam" id="PF06738"/>
    </source>
</evidence>
<feature type="transmembrane region" description="Helical" evidence="7">
    <location>
        <begin position="201"/>
        <end position="225"/>
    </location>
</feature>
<evidence type="ECO:0000313" key="9">
    <source>
        <dbReference type="EMBL" id="HJA04483.1"/>
    </source>
</evidence>
<reference evidence="9" key="2">
    <citation type="submission" date="2021-04" db="EMBL/GenBank/DDBJ databases">
        <authorList>
            <person name="Gilroy R."/>
        </authorList>
    </citation>
    <scope>NUCLEOTIDE SEQUENCE</scope>
    <source>
        <strain evidence="9">ChiHjej8B7-3636</strain>
    </source>
</reference>
<evidence type="ECO:0000256" key="7">
    <source>
        <dbReference type="SAM" id="Phobius"/>
    </source>
</evidence>
<dbReference type="GO" id="GO:0022857">
    <property type="term" value="F:transmembrane transporter activity"/>
    <property type="evidence" value="ECO:0007669"/>
    <property type="project" value="InterPro"/>
</dbReference>
<comment type="subcellular location">
    <subcellularLocation>
        <location evidence="1">Cell membrane</location>
        <topology evidence="1">Multi-pass membrane protein</topology>
    </subcellularLocation>
</comment>
<feature type="transmembrane region" description="Helical" evidence="7">
    <location>
        <begin position="237"/>
        <end position="259"/>
    </location>
</feature>
<evidence type="ECO:0000256" key="4">
    <source>
        <dbReference type="ARBA" id="ARBA00022989"/>
    </source>
</evidence>
<evidence type="ECO:0000256" key="6">
    <source>
        <dbReference type="ARBA" id="ARBA00034125"/>
    </source>
</evidence>
<feature type="transmembrane region" description="Helical" evidence="7">
    <location>
        <begin position="148"/>
        <end position="168"/>
    </location>
</feature>
<keyword evidence="3 7" id="KW-0812">Transmembrane</keyword>
<evidence type="ECO:0000313" key="10">
    <source>
        <dbReference type="Proteomes" id="UP000824220"/>
    </source>
</evidence>
<dbReference type="GO" id="GO:0015744">
    <property type="term" value="P:succinate transport"/>
    <property type="evidence" value="ECO:0007669"/>
    <property type="project" value="TreeGrafter"/>
</dbReference>
<dbReference type="PANTHER" id="PTHR34390">
    <property type="entry name" value="UPF0442 PROTEIN YJJB-RELATED"/>
    <property type="match status" value="1"/>
</dbReference>
<organism evidence="9 10">
    <name type="scientific">Candidatus Microbacterium stercoravium</name>
    <dbReference type="NCBI Taxonomy" id="2838697"/>
    <lineage>
        <taxon>Bacteria</taxon>
        <taxon>Bacillati</taxon>
        <taxon>Actinomycetota</taxon>
        <taxon>Actinomycetes</taxon>
        <taxon>Micrococcales</taxon>
        <taxon>Microbacteriaceae</taxon>
        <taxon>Microbacterium</taxon>
    </lineage>
</organism>
<name>A0A9D2H4L4_9MICO</name>
<keyword evidence="4 7" id="KW-1133">Transmembrane helix</keyword>
<proteinExistence type="inferred from homology"/>
<sequence>MGDHRRPRSVFGGLKRAFWNDPARRSMTEQMPIIDDRLAQSIIDLAMRVAEVMLSIGASAKEVTLAALRITTAYGLKSVHVNVTFNSVMLSDHRNGTGDPITLMQVVRSAAPDHAKLQRLQALVNDIESGQPLGDAIVDFHKIRRTPFMYRDAVVILVQSLLGVAIALMYGAGWITLVLVFVAVLLVALTQYGLSRLRIPLFFLQAAGGFVLVAFAAGVAAGRAAGIEALVTVRPSVVVASGIVMMLAGLAVVGAAQDAIDGFSLTAGGRILDIAVMTMGLVVGIVTGLELARQIGYGLEMPTSLAFGPPLGHVAGAMLIAAAVAVLNGSG</sequence>
<keyword evidence="5 7" id="KW-0472">Membrane</keyword>
<comment type="caution">
    <text evidence="9">The sequence shown here is derived from an EMBL/GenBank/DDBJ whole genome shotgun (WGS) entry which is preliminary data.</text>
</comment>
<feature type="non-terminal residue" evidence="9">
    <location>
        <position position="331"/>
    </location>
</feature>
<gene>
    <name evidence="9" type="ORF">H9800_06430</name>
</gene>
<dbReference type="PANTHER" id="PTHR34390:SF2">
    <property type="entry name" value="SUCCINATE TRANSPORTER SUBUNIT YJJP-RELATED"/>
    <property type="match status" value="1"/>
</dbReference>
<reference evidence="9" key="1">
    <citation type="journal article" date="2021" name="PeerJ">
        <title>Extensive microbial diversity within the chicken gut microbiome revealed by metagenomics and culture.</title>
        <authorList>
            <person name="Gilroy R."/>
            <person name="Ravi A."/>
            <person name="Getino M."/>
            <person name="Pursley I."/>
            <person name="Horton D.L."/>
            <person name="Alikhan N.F."/>
            <person name="Baker D."/>
            <person name="Gharbi K."/>
            <person name="Hall N."/>
            <person name="Watson M."/>
            <person name="Adriaenssens E.M."/>
            <person name="Foster-Nyarko E."/>
            <person name="Jarju S."/>
            <person name="Secka A."/>
            <person name="Antonio M."/>
            <person name="Oren A."/>
            <person name="Chaudhuri R.R."/>
            <person name="La Ragione R."/>
            <person name="Hildebrand F."/>
            <person name="Pallen M.J."/>
        </authorList>
    </citation>
    <scope>NUCLEOTIDE SEQUENCE</scope>
    <source>
        <strain evidence="9">ChiHjej8B7-3636</strain>
    </source>
</reference>
<dbReference type="AlphaFoldDB" id="A0A9D2H4L4"/>
<evidence type="ECO:0000256" key="2">
    <source>
        <dbReference type="ARBA" id="ARBA00022475"/>
    </source>
</evidence>
<evidence type="ECO:0000256" key="3">
    <source>
        <dbReference type="ARBA" id="ARBA00022692"/>
    </source>
</evidence>
<protein>
    <submittedName>
        <fullName evidence="9">Threonine/serine exporter family protein</fullName>
    </submittedName>
</protein>
<evidence type="ECO:0000256" key="1">
    <source>
        <dbReference type="ARBA" id="ARBA00004651"/>
    </source>
</evidence>
<dbReference type="InterPro" id="IPR050539">
    <property type="entry name" value="ThrE_Dicarb/AminoAcid_Exp"/>
</dbReference>
<dbReference type="Proteomes" id="UP000824220">
    <property type="component" value="Unassembled WGS sequence"/>
</dbReference>